<reference evidence="2 3" key="1">
    <citation type="submission" date="2020-05" db="EMBL/GenBank/DDBJ databases">
        <title>Actinomadura verrucosospora NRRL-B18236 (PFL_A860) Genome sequencing and assembly.</title>
        <authorList>
            <person name="Samborskyy M."/>
        </authorList>
    </citation>
    <scope>NUCLEOTIDE SEQUENCE [LARGE SCALE GENOMIC DNA]</scope>
    <source>
        <strain evidence="2 3">NRRL:B18236</strain>
    </source>
</reference>
<name>A0A7D4AAX6_ACTVE</name>
<keyword evidence="1" id="KW-0472">Membrane</keyword>
<accession>A0A7D4AAX6</accession>
<proteinExistence type="predicted"/>
<feature type="transmembrane region" description="Helical" evidence="1">
    <location>
        <begin position="29"/>
        <end position="50"/>
    </location>
</feature>
<evidence type="ECO:0000313" key="3">
    <source>
        <dbReference type="Proteomes" id="UP000501240"/>
    </source>
</evidence>
<gene>
    <name evidence="2" type="ORF">ACTIVE_8338</name>
</gene>
<organism evidence="2 3">
    <name type="scientific">Actinomadura verrucosospora</name>
    <dbReference type="NCBI Taxonomy" id="46165"/>
    <lineage>
        <taxon>Bacteria</taxon>
        <taxon>Bacillati</taxon>
        <taxon>Actinomycetota</taxon>
        <taxon>Actinomycetes</taxon>
        <taxon>Streptosporangiales</taxon>
        <taxon>Thermomonosporaceae</taxon>
        <taxon>Actinomadura</taxon>
    </lineage>
</organism>
<keyword evidence="1" id="KW-1133">Transmembrane helix</keyword>
<dbReference type="AlphaFoldDB" id="A0A7D4AAX6"/>
<evidence type="ECO:0000256" key="1">
    <source>
        <dbReference type="SAM" id="Phobius"/>
    </source>
</evidence>
<dbReference type="EMBL" id="CP053892">
    <property type="protein sequence ID" value="QKG26685.1"/>
    <property type="molecule type" value="Genomic_DNA"/>
</dbReference>
<evidence type="ECO:0000313" key="2">
    <source>
        <dbReference type="EMBL" id="QKG26685.1"/>
    </source>
</evidence>
<sequence length="206" mass="21010">MWPRVNVPDGPAPPAASCGPPPVRPAAGWYAVPVALVVLAAAGLLTALALPRGDADAAAGPAVAGDAAAGLPVRLEEGRTYFLYVRRDGSSPFGCAVVHDGGRSRVRLTRKDSWSADDRPGRRYTASMTAPVSGAAVLTCRGTDGPLLVAPDGTGDFYVGLAFLGALAACVAAAAGFVLTLTRRSRADQRARLGAAGRARRPAAPR</sequence>
<dbReference type="Proteomes" id="UP000501240">
    <property type="component" value="Chromosome"/>
</dbReference>
<feature type="transmembrane region" description="Helical" evidence="1">
    <location>
        <begin position="157"/>
        <end position="182"/>
    </location>
</feature>
<keyword evidence="1" id="KW-0812">Transmembrane</keyword>
<protein>
    <submittedName>
        <fullName evidence="2">Uncharacterized protein</fullName>
    </submittedName>
</protein>
<keyword evidence="3" id="KW-1185">Reference proteome</keyword>